<evidence type="ECO:0000259" key="1">
    <source>
        <dbReference type="SMART" id="SM00409"/>
    </source>
</evidence>
<evidence type="ECO:0000313" key="2">
    <source>
        <dbReference type="EMBL" id="CAB4012270.1"/>
    </source>
</evidence>
<name>A0A6S7I8J0_PARCT</name>
<keyword evidence="3" id="KW-1185">Reference proteome</keyword>
<dbReference type="Gene3D" id="2.60.40.10">
    <property type="entry name" value="Immunoglobulins"/>
    <property type="match status" value="1"/>
</dbReference>
<dbReference type="SUPFAM" id="SSF48726">
    <property type="entry name" value="Immunoglobulin"/>
    <property type="match status" value="1"/>
</dbReference>
<gene>
    <name evidence="2" type="ORF">PACLA_8A064482</name>
</gene>
<protein>
    <submittedName>
        <fullName evidence="2">---NA</fullName>
    </submittedName>
</protein>
<dbReference type="InterPro" id="IPR013783">
    <property type="entry name" value="Ig-like_fold"/>
</dbReference>
<accession>A0A6S7I8J0</accession>
<dbReference type="AlphaFoldDB" id="A0A6S7I8J0"/>
<dbReference type="SMART" id="SM00409">
    <property type="entry name" value="IG"/>
    <property type="match status" value="1"/>
</dbReference>
<dbReference type="InterPro" id="IPR036179">
    <property type="entry name" value="Ig-like_dom_sf"/>
</dbReference>
<proteinExistence type="predicted"/>
<feature type="domain" description="Immunoglobulin" evidence="1">
    <location>
        <begin position="56"/>
        <end position="155"/>
    </location>
</feature>
<dbReference type="Proteomes" id="UP001152795">
    <property type="component" value="Unassembled WGS sequence"/>
</dbReference>
<reference evidence="2" key="1">
    <citation type="submission" date="2020-04" db="EMBL/GenBank/DDBJ databases">
        <authorList>
            <person name="Alioto T."/>
            <person name="Alioto T."/>
            <person name="Gomez Garrido J."/>
        </authorList>
    </citation>
    <scope>NUCLEOTIDE SEQUENCE</scope>
    <source>
        <strain evidence="2">A484AB</strain>
    </source>
</reference>
<dbReference type="EMBL" id="CACRXK020007447">
    <property type="protein sequence ID" value="CAB4012270.1"/>
    <property type="molecule type" value="Genomic_DNA"/>
</dbReference>
<dbReference type="OrthoDB" id="10543930at2759"/>
<sequence>MFGNIHMVFTLLSLNWGLVAIVYGGLVELPDHEYNDTHDEAVVAISARAKFNGTNSKSNSVPMKSRVTLYCRVWLDKSQEHLFNLMLVSFTLPNGEHVVPGSCTVDIKHTKSCKRCKIVMKNVALSDQGKYRCHAQYLTGTNMMEKYEEIFLYVKKDWCPSFKVFCNFSKTCVASFQECKEKFPPLEQHIHQLTVKSYNEVRNVTPTQLYISKKKPMVLSAVLPLSITVIMFIILLILGAVILWVRRKRQGISNEKKIHHSKPNLI</sequence>
<comment type="caution">
    <text evidence="2">The sequence shown here is derived from an EMBL/GenBank/DDBJ whole genome shotgun (WGS) entry which is preliminary data.</text>
</comment>
<organism evidence="2 3">
    <name type="scientific">Paramuricea clavata</name>
    <name type="common">Red gorgonian</name>
    <name type="synonym">Violescent sea-whip</name>
    <dbReference type="NCBI Taxonomy" id="317549"/>
    <lineage>
        <taxon>Eukaryota</taxon>
        <taxon>Metazoa</taxon>
        <taxon>Cnidaria</taxon>
        <taxon>Anthozoa</taxon>
        <taxon>Octocorallia</taxon>
        <taxon>Malacalcyonacea</taxon>
        <taxon>Plexauridae</taxon>
        <taxon>Paramuricea</taxon>
    </lineage>
</organism>
<dbReference type="InterPro" id="IPR003599">
    <property type="entry name" value="Ig_sub"/>
</dbReference>
<evidence type="ECO:0000313" key="3">
    <source>
        <dbReference type="Proteomes" id="UP001152795"/>
    </source>
</evidence>